<name>A0A160T9J8_9ZZZZ</name>
<dbReference type="AlphaFoldDB" id="A0A160T9J8"/>
<dbReference type="InterPro" id="IPR026268">
    <property type="entry name" value="RseC"/>
</dbReference>
<dbReference type="PANTHER" id="PTHR35867:SF1">
    <property type="entry name" value="PROTEIN RSEC"/>
    <property type="match status" value="1"/>
</dbReference>
<evidence type="ECO:0000313" key="2">
    <source>
        <dbReference type="EMBL" id="CUS40860.1"/>
    </source>
</evidence>
<reference evidence="2" key="1">
    <citation type="submission" date="2015-10" db="EMBL/GenBank/DDBJ databases">
        <authorList>
            <person name="Gilbert D.G."/>
        </authorList>
    </citation>
    <scope>NUCLEOTIDE SEQUENCE</scope>
</reference>
<feature type="transmembrane region" description="Helical" evidence="1">
    <location>
        <begin position="72"/>
        <end position="95"/>
    </location>
</feature>
<proteinExistence type="predicted"/>
<organism evidence="2">
    <name type="scientific">hydrothermal vent metagenome</name>
    <dbReference type="NCBI Taxonomy" id="652676"/>
    <lineage>
        <taxon>unclassified sequences</taxon>
        <taxon>metagenomes</taxon>
        <taxon>ecological metagenomes</taxon>
    </lineage>
</organism>
<dbReference type="Pfam" id="PF04246">
    <property type="entry name" value="RseC_MucC"/>
    <property type="match status" value="1"/>
</dbReference>
<protein>
    <submittedName>
        <fullName evidence="2">Sigma factor RpoE regulatory protein RseC</fullName>
    </submittedName>
</protein>
<accession>A0A160T9J8</accession>
<dbReference type="InterPro" id="IPR007359">
    <property type="entry name" value="SigmaE_reg_RseC_MucC"/>
</dbReference>
<keyword evidence="1" id="KW-0472">Membrane</keyword>
<keyword evidence="1" id="KW-1133">Transmembrane helix</keyword>
<evidence type="ECO:0000256" key="1">
    <source>
        <dbReference type="SAM" id="Phobius"/>
    </source>
</evidence>
<sequence>MSQEVVAVVEQGEGGIWVEATQRSACGSCNARSGCGQHSLSKLGRPMRLWIPTDRNYQVGDQVILSLPQGGLALSALVLYGLPLVGLIAGAILGQRLGTDLLSALVGIAGLGIGFVVAKKLSEQFTKQWHPQIVDGCAGVISTKLVE</sequence>
<dbReference type="PIRSF" id="PIRSF004923">
    <property type="entry name" value="RseC"/>
    <property type="match status" value="1"/>
</dbReference>
<gene>
    <name evidence="2" type="ORF">MGWOODY_Tha26</name>
</gene>
<keyword evidence="1" id="KW-0812">Transmembrane</keyword>
<dbReference type="PANTHER" id="PTHR35867">
    <property type="entry name" value="PROTEIN RSEC"/>
    <property type="match status" value="1"/>
</dbReference>
<dbReference type="EMBL" id="CZQC01000028">
    <property type="protein sequence ID" value="CUS40860.1"/>
    <property type="molecule type" value="Genomic_DNA"/>
</dbReference>
<feature type="transmembrane region" description="Helical" evidence="1">
    <location>
        <begin position="101"/>
        <end position="118"/>
    </location>
</feature>